<gene>
    <name evidence="1" type="ORF">B0T22DRAFT_220069</name>
</gene>
<dbReference type="Proteomes" id="UP001270362">
    <property type="component" value="Unassembled WGS sequence"/>
</dbReference>
<accession>A0AAE0X5H5</accession>
<evidence type="ECO:0000313" key="2">
    <source>
        <dbReference type="Proteomes" id="UP001270362"/>
    </source>
</evidence>
<reference evidence="1" key="1">
    <citation type="journal article" date="2023" name="Mol. Phylogenet. Evol.">
        <title>Genome-scale phylogeny and comparative genomics of the fungal order Sordariales.</title>
        <authorList>
            <person name="Hensen N."/>
            <person name="Bonometti L."/>
            <person name="Westerberg I."/>
            <person name="Brannstrom I.O."/>
            <person name="Guillou S."/>
            <person name="Cros-Aarteil S."/>
            <person name="Calhoun S."/>
            <person name="Haridas S."/>
            <person name="Kuo A."/>
            <person name="Mondo S."/>
            <person name="Pangilinan J."/>
            <person name="Riley R."/>
            <person name="LaButti K."/>
            <person name="Andreopoulos B."/>
            <person name="Lipzen A."/>
            <person name="Chen C."/>
            <person name="Yan M."/>
            <person name="Daum C."/>
            <person name="Ng V."/>
            <person name="Clum A."/>
            <person name="Steindorff A."/>
            <person name="Ohm R.A."/>
            <person name="Martin F."/>
            <person name="Silar P."/>
            <person name="Natvig D.O."/>
            <person name="Lalanne C."/>
            <person name="Gautier V."/>
            <person name="Ament-Velasquez S.L."/>
            <person name="Kruys A."/>
            <person name="Hutchinson M.I."/>
            <person name="Powell A.J."/>
            <person name="Barry K."/>
            <person name="Miller A.N."/>
            <person name="Grigoriev I.V."/>
            <person name="Debuchy R."/>
            <person name="Gladieux P."/>
            <person name="Hiltunen Thoren M."/>
            <person name="Johannesson H."/>
        </authorList>
    </citation>
    <scope>NUCLEOTIDE SEQUENCE</scope>
    <source>
        <strain evidence="1">CBS 314.62</strain>
    </source>
</reference>
<organism evidence="1 2">
    <name type="scientific">Podospora appendiculata</name>
    <dbReference type="NCBI Taxonomy" id="314037"/>
    <lineage>
        <taxon>Eukaryota</taxon>
        <taxon>Fungi</taxon>
        <taxon>Dikarya</taxon>
        <taxon>Ascomycota</taxon>
        <taxon>Pezizomycotina</taxon>
        <taxon>Sordariomycetes</taxon>
        <taxon>Sordariomycetidae</taxon>
        <taxon>Sordariales</taxon>
        <taxon>Podosporaceae</taxon>
        <taxon>Podospora</taxon>
    </lineage>
</organism>
<evidence type="ECO:0000313" key="1">
    <source>
        <dbReference type="EMBL" id="KAK3685495.1"/>
    </source>
</evidence>
<name>A0AAE0X5H5_9PEZI</name>
<comment type="caution">
    <text evidence="1">The sequence shown here is derived from an EMBL/GenBank/DDBJ whole genome shotgun (WGS) entry which is preliminary data.</text>
</comment>
<reference evidence="1" key="2">
    <citation type="submission" date="2023-06" db="EMBL/GenBank/DDBJ databases">
        <authorList>
            <consortium name="Lawrence Berkeley National Laboratory"/>
            <person name="Haridas S."/>
            <person name="Hensen N."/>
            <person name="Bonometti L."/>
            <person name="Westerberg I."/>
            <person name="Brannstrom I.O."/>
            <person name="Guillou S."/>
            <person name="Cros-Aarteil S."/>
            <person name="Calhoun S."/>
            <person name="Kuo A."/>
            <person name="Mondo S."/>
            <person name="Pangilinan J."/>
            <person name="Riley R."/>
            <person name="Labutti K."/>
            <person name="Andreopoulos B."/>
            <person name="Lipzen A."/>
            <person name="Chen C."/>
            <person name="Yanf M."/>
            <person name="Daum C."/>
            <person name="Ng V."/>
            <person name="Clum A."/>
            <person name="Steindorff A."/>
            <person name="Ohm R."/>
            <person name="Martin F."/>
            <person name="Silar P."/>
            <person name="Natvig D."/>
            <person name="Lalanne C."/>
            <person name="Gautier V."/>
            <person name="Ament-Velasquez S.L."/>
            <person name="Kruys A."/>
            <person name="Hutchinson M.I."/>
            <person name="Powell A.J."/>
            <person name="Barry K."/>
            <person name="Miller A.N."/>
            <person name="Grigoriev I.V."/>
            <person name="Debuchy R."/>
            <person name="Gladieux P."/>
            <person name="Thoren M.H."/>
            <person name="Johannesson H."/>
        </authorList>
    </citation>
    <scope>NUCLEOTIDE SEQUENCE</scope>
    <source>
        <strain evidence="1">CBS 314.62</strain>
    </source>
</reference>
<protein>
    <submittedName>
        <fullName evidence="1">Uncharacterized protein</fullName>
    </submittedName>
</protein>
<proteinExistence type="predicted"/>
<dbReference type="EMBL" id="JAULSO010000003">
    <property type="protein sequence ID" value="KAK3685495.1"/>
    <property type="molecule type" value="Genomic_DNA"/>
</dbReference>
<dbReference type="AlphaFoldDB" id="A0AAE0X5H5"/>
<sequence length="211" mass="24555">MDSDLLLGRSQSCWPPGRQTPTRQWFLPTASRSFLASIAIPRYQMIHHEVKTLENNGYHCPVPTKSIEKTTPLVYRLTSRILTPWRWVRLPGGVTFLVSSMPPRACRCSSRLIFLGASPPLFSLFHWKGVFFLFDWINHQDTASPMLCILLVLPKGLVSRTSSHYNPRGLSMRHRSWKRYLQTRYHQSTDPDPPRQMGSICAFWRECFHRL</sequence>
<keyword evidence="2" id="KW-1185">Reference proteome</keyword>